<evidence type="ECO:0000256" key="1">
    <source>
        <dbReference type="SAM" id="MobiDB-lite"/>
    </source>
</evidence>
<name>A0AAV3ZE41_9GAST</name>
<feature type="region of interest" description="Disordered" evidence="1">
    <location>
        <begin position="58"/>
        <end position="152"/>
    </location>
</feature>
<comment type="caution">
    <text evidence="2">The sequence shown here is derived from an EMBL/GenBank/DDBJ whole genome shotgun (WGS) entry which is preliminary data.</text>
</comment>
<sequence length="669" mass="75369">MLRDSQPIELSYWRDGEPIKVPSTFVWQCLLDNKQGNRGKTRRNKDVVCHRNDEDIMDRKKSNELKQRVAAAEESSETPDTQMFEGEVEGLGDLEKSLTETEAPSSDLETESITEETETGTPSKKPPKKKKQRVAAAEESSETPDTQMLEGENLLLVWEESPDTTDMDMPEETNDVPSGYNTLQISHPFQKVLLVFEESPESPYMDTLEELGDLEGLEIPLSETEALSSYLDAESYAQEKPVDMPRKKLPKKKKRAVAKKLAFEAEKSSVSPDTQMLEQQVGVEEVETETPSSELELETYLQRKVDRAKKKPKVKKKVAPSKKETQAMAGGVSVTESQLSLEEEEEDFQELPVERQRKKRVADYKEGKVARVKDARKDLETVSSKQFLKPPTEGRRKVQSKKALAKEKERKTPSIQVVDFSEDESVTSLEEESVSEEEFVDESTLIEQSRLATDYESSREEVEALQQEAERARQRNLVRQEERRKKSLIAGVAVTEAESISSLEDVAALDRAVREAEAKRELKKQELQKALVAKKKVAPKSKAVKISEKVPRMGRAKARLEVPKRTKKVRKPAGKSLMAGAVVTDTLSYSTMDDVPALYRAMQEAAAKTGLKKQKLEKVALALMSQNDIAAFILQGTREDCRGSQTFMLPYWARREFGKRVGAGPQSSF</sequence>
<gene>
    <name evidence="2" type="ORF">PoB_002013400</name>
</gene>
<feature type="region of interest" description="Disordered" evidence="1">
    <location>
        <begin position="265"/>
        <end position="350"/>
    </location>
</feature>
<evidence type="ECO:0000313" key="3">
    <source>
        <dbReference type="Proteomes" id="UP000735302"/>
    </source>
</evidence>
<feature type="compositionally biased region" description="Basic and acidic residues" evidence="1">
    <location>
        <begin position="58"/>
        <end position="67"/>
    </location>
</feature>
<dbReference type="AlphaFoldDB" id="A0AAV3ZE41"/>
<feature type="compositionally biased region" description="Basic residues" evidence="1">
    <location>
        <begin position="306"/>
        <end position="320"/>
    </location>
</feature>
<feature type="compositionally biased region" description="Acidic residues" evidence="1">
    <location>
        <begin position="108"/>
        <end position="118"/>
    </location>
</feature>
<feature type="compositionally biased region" description="Low complexity" evidence="1">
    <location>
        <begin position="275"/>
        <end position="294"/>
    </location>
</feature>
<accession>A0AAV3ZE41</accession>
<dbReference type="EMBL" id="BLXT01002362">
    <property type="protein sequence ID" value="GFN93628.1"/>
    <property type="molecule type" value="Genomic_DNA"/>
</dbReference>
<protein>
    <submittedName>
        <fullName evidence="2">Uncharacterized protein</fullName>
    </submittedName>
</protein>
<keyword evidence="3" id="KW-1185">Reference proteome</keyword>
<feature type="compositionally biased region" description="Basic and acidic residues" evidence="1">
    <location>
        <begin position="456"/>
        <end position="480"/>
    </location>
</feature>
<proteinExistence type="predicted"/>
<reference evidence="2 3" key="1">
    <citation type="journal article" date="2021" name="Elife">
        <title>Chloroplast acquisition without the gene transfer in kleptoplastic sea slugs, Plakobranchus ocellatus.</title>
        <authorList>
            <person name="Maeda T."/>
            <person name="Takahashi S."/>
            <person name="Yoshida T."/>
            <person name="Shimamura S."/>
            <person name="Takaki Y."/>
            <person name="Nagai Y."/>
            <person name="Toyoda A."/>
            <person name="Suzuki Y."/>
            <person name="Arimoto A."/>
            <person name="Ishii H."/>
            <person name="Satoh N."/>
            <person name="Nishiyama T."/>
            <person name="Hasebe M."/>
            <person name="Maruyama T."/>
            <person name="Minagawa J."/>
            <person name="Obokata J."/>
            <person name="Shigenobu S."/>
        </authorList>
    </citation>
    <scope>NUCLEOTIDE SEQUENCE [LARGE SCALE GENOMIC DNA]</scope>
</reference>
<organism evidence="2 3">
    <name type="scientific">Plakobranchus ocellatus</name>
    <dbReference type="NCBI Taxonomy" id="259542"/>
    <lineage>
        <taxon>Eukaryota</taxon>
        <taxon>Metazoa</taxon>
        <taxon>Spiralia</taxon>
        <taxon>Lophotrochozoa</taxon>
        <taxon>Mollusca</taxon>
        <taxon>Gastropoda</taxon>
        <taxon>Heterobranchia</taxon>
        <taxon>Euthyneura</taxon>
        <taxon>Panpulmonata</taxon>
        <taxon>Sacoglossa</taxon>
        <taxon>Placobranchoidea</taxon>
        <taxon>Plakobranchidae</taxon>
        <taxon>Plakobranchus</taxon>
    </lineage>
</organism>
<feature type="region of interest" description="Disordered" evidence="1">
    <location>
        <begin position="455"/>
        <end position="480"/>
    </location>
</feature>
<feature type="region of interest" description="Disordered" evidence="1">
    <location>
        <begin position="382"/>
        <end position="416"/>
    </location>
</feature>
<dbReference type="Proteomes" id="UP000735302">
    <property type="component" value="Unassembled WGS sequence"/>
</dbReference>
<evidence type="ECO:0000313" key="2">
    <source>
        <dbReference type="EMBL" id="GFN93628.1"/>
    </source>
</evidence>